<keyword evidence="2 4" id="KW-0547">Nucleotide-binding</keyword>
<dbReference type="SMART" id="SM00178">
    <property type="entry name" value="SAR"/>
    <property type="match status" value="1"/>
</dbReference>
<comment type="similarity">
    <text evidence="1 6">Belongs to the small GTPase superfamily. Arf family.</text>
</comment>
<reference evidence="7" key="1">
    <citation type="submission" date="2021-01" db="EMBL/GenBank/DDBJ databases">
        <authorList>
            <person name="Corre E."/>
            <person name="Pelletier E."/>
            <person name="Niang G."/>
            <person name="Scheremetjew M."/>
            <person name="Finn R."/>
            <person name="Kale V."/>
            <person name="Holt S."/>
            <person name="Cochrane G."/>
            <person name="Meng A."/>
            <person name="Brown T."/>
            <person name="Cohen L."/>
        </authorList>
    </citation>
    <scope>NUCLEOTIDE SEQUENCE</scope>
    <source>
        <strain evidence="7">CCMP622</strain>
    </source>
</reference>
<dbReference type="Pfam" id="PF00025">
    <property type="entry name" value="Arf"/>
    <property type="match status" value="1"/>
</dbReference>
<feature type="binding site" evidence="5">
    <location>
        <position position="48"/>
    </location>
    <ligand>
        <name>Mg(2+)</name>
        <dbReference type="ChEBI" id="CHEBI:18420"/>
    </ligand>
</feature>
<accession>A0A7S2X920</accession>
<dbReference type="SUPFAM" id="SSF52540">
    <property type="entry name" value="P-loop containing nucleoside triphosphate hydrolases"/>
    <property type="match status" value="1"/>
</dbReference>
<feature type="binding site" evidence="4">
    <location>
        <begin position="126"/>
        <end position="129"/>
    </location>
    <ligand>
        <name>GTP</name>
        <dbReference type="ChEBI" id="CHEBI:37565"/>
    </ligand>
</feature>
<dbReference type="PANTHER" id="PTHR45732">
    <property type="entry name" value="ADP-RIBOSYLATION FACTOR-LIKE PROTEIN 8"/>
    <property type="match status" value="1"/>
</dbReference>
<evidence type="ECO:0000313" key="7">
    <source>
        <dbReference type="EMBL" id="CAD9756566.1"/>
    </source>
</evidence>
<dbReference type="GO" id="GO:0003924">
    <property type="term" value="F:GTPase activity"/>
    <property type="evidence" value="ECO:0007669"/>
    <property type="project" value="InterPro"/>
</dbReference>
<dbReference type="InterPro" id="IPR005225">
    <property type="entry name" value="Small_GTP-bd"/>
</dbReference>
<keyword evidence="3 4" id="KW-0342">GTP-binding</keyword>
<dbReference type="SMART" id="SM00177">
    <property type="entry name" value="ARF"/>
    <property type="match status" value="1"/>
</dbReference>
<keyword evidence="5" id="KW-0460">Magnesium</keyword>
<protein>
    <submittedName>
        <fullName evidence="7">Uncharacterized protein</fullName>
    </submittedName>
</protein>
<proteinExistence type="inferred from homology"/>
<dbReference type="NCBIfam" id="TIGR00231">
    <property type="entry name" value="small_GTP"/>
    <property type="match status" value="1"/>
</dbReference>
<gene>
    <name evidence="7" type="ORF">LSP00402_LOCUS6257</name>
</gene>
<dbReference type="GO" id="GO:0005525">
    <property type="term" value="F:GTP binding"/>
    <property type="evidence" value="ECO:0007669"/>
    <property type="project" value="UniProtKB-KW"/>
</dbReference>
<evidence type="ECO:0000256" key="2">
    <source>
        <dbReference type="ARBA" id="ARBA00022741"/>
    </source>
</evidence>
<dbReference type="Gene3D" id="3.40.50.300">
    <property type="entry name" value="P-loop containing nucleotide triphosphate hydrolases"/>
    <property type="match status" value="1"/>
</dbReference>
<keyword evidence="5" id="KW-0479">Metal-binding</keyword>
<sequence>MGAVASWLRSLFWSQEMEIAIVGLQNAGKSTYVQVLDSGEFQHGLLPTVGFNMHKVQKGRCSIKVWDLGGQDKFRAQWVRYCKGVSAIVYIVDSADEGKLSEAHDELKVLLDSHDLKQIPLLVLFNKNDLEKALPPESLIKALDLEAHQRVRTVAYFSISCKTVTNVDKTLDWLIKMNKK</sequence>
<dbReference type="FunFam" id="3.40.50.300:FF:001166">
    <property type="entry name" value="ADP-ribosylation factor D"/>
    <property type="match status" value="1"/>
</dbReference>
<dbReference type="EMBL" id="HBHP01010148">
    <property type="protein sequence ID" value="CAD9756566.1"/>
    <property type="molecule type" value="Transcribed_RNA"/>
</dbReference>
<dbReference type="GO" id="GO:0046872">
    <property type="term" value="F:metal ion binding"/>
    <property type="evidence" value="ECO:0007669"/>
    <property type="project" value="UniProtKB-KW"/>
</dbReference>
<name>A0A7S2X920_9EUKA</name>
<dbReference type="PROSITE" id="PS51417">
    <property type="entry name" value="ARF"/>
    <property type="match status" value="1"/>
</dbReference>
<evidence type="ECO:0000256" key="1">
    <source>
        <dbReference type="ARBA" id="ARBA00010290"/>
    </source>
</evidence>
<evidence type="ECO:0000256" key="5">
    <source>
        <dbReference type="PIRSR" id="PIRSR606689-2"/>
    </source>
</evidence>
<organism evidence="7">
    <name type="scientific">Lotharella oceanica</name>
    <dbReference type="NCBI Taxonomy" id="641309"/>
    <lineage>
        <taxon>Eukaryota</taxon>
        <taxon>Sar</taxon>
        <taxon>Rhizaria</taxon>
        <taxon>Cercozoa</taxon>
        <taxon>Chlorarachniophyceae</taxon>
        <taxon>Lotharella</taxon>
    </lineage>
</organism>
<dbReference type="PANTHER" id="PTHR45732:SF7">
    <property type="entry name" value="ADP-RIBOSYLATION FACTOR-LIKE PROTEIN 8"/>
    <property type="match status" value="1"/>
</dbReference>
<feature type="binding site" evidence="4">
    <location>
        <begin position="23"/>
        <end position="30"/>
    </location>
    <ligand>
        <name>GTP</name>
        <dbReference type="ChEBI" id="CHEBI:37565"/>
    </ligand>
</feature>
<dbReference type="InterPro" id="IPR027417">
    <property type="entry name" value="P-loop_NTPase"/>
</dbReference>
<evidence type="ECO:0000256" key="6">
    <source>
        <dbReference type="RuleBase" id="RU003925"/>
    </source>
</evidence>
<dbReference type="InterPro" id="IPR006689">
    <property type="entry name" value="Small_GTPase_ARF/SAR"/>
</dbReference>
<feature type="binding site" evidence="4">
    <location>
        <position position="70"/>
    </location>
    <ligand>
        <name>GTP</name>
        <dbReference type="ChEBI" id="CHEBI:37565"/>
    </ligand>
</feature>
<dbReference type="AlphaFoldDB" id="A0A7S2X920"/>
<evidence type="ECO:0000256" key="3">
    <source>
        <dbReference type="ARBA" id="ARBA00023134"/>
    </source>
</evidence>
<evidence type="ECO:0000256" key="4">
    <source>
        <dbReference type="PIRSR" id="PIRSR606689-1"/>
    </source>
</evidence>
<feature type="binding site" evidence="5">
    <location>
        <position position="30"/>
    </location>
    <ligand>
        <name>Mg(2+)</name>
        <dbReference type="ChEBI" id="CHEBI:18420"/>
    </ligand>
</feature>
<dbReference type="PRINTS" id="PR00328">
    <property type="entry name" value="SAR1GTPBP"/>
</dbReference>